<protein>
    <submittedName>
        <fullName evidence="3">Protein NRT1/ PTR FAMILY 6.3</fullName>
    </submittedName>
</protein>
<evidence type="ECO:0000256" key="2">
    <source>
        <dbReference type="SAM" id="SignalP"/>
    </source>
</evidence>
<reference evidence="3 4" key="1">
    <citation type="journal article" date="2016" name="DNA Res.">
        <title>The draft genome of MD-2 pineapple using hybrid error correction of long reads.</title>
        <authorList>
            <person name="Redwan R.M."/>
            <person name="Saidin A."/>
            <person name="Kumar S.V."/>
        </authorList>
    </citation>
    <scope>NUCLEOTIDE SEQUENCE [LARGE SCALE GENOMIC DNA]</scope>
    <source>
        <strain evidence="4">cv. MD2</strain>
        <tissue evidence="3">Leaf</tissue>
    </source>
</reference>
<accession>A0A199V506</accession>
<dbReference type="Proteomes" id="UP000092600">
    <property type="component" value="Unassembled WGS sequence"/>
</dbReference>
<feature type="signal peptide" evidence="2">
    <location>
        <begin position="1"/>
        <end position="29"/>
    </location>
</feature>
<comment type="caution">
    <text evidence="3">The sequence shown here is derived from an EMBL/GenBank/DDBJ whole genome shotgun (WGS) entry which is preliminary data.</text>
</comment>
<dbReference type="AlphaFoldDB" id="A0A199V506"/>
<organism evidence="3 4">
    <name type="scientific">Ananas comosus</name>
    <name type="common">Pineapple</name>
    <name type="synonym">Ananas ananas</name>
    <dbReference type="NCBI Taxonomy" id="4615"/>
    <lineage>
        <taxon>Eukaryota</taxon>
        <taxon>Viridiplantae</taxon>
        <taxon>Streptophyta</taxon>
        <taxon>Embryophyta</taxon>
        <taxon>Tracheophyta</taxon>
        <taxon>Spermatophyta</taxon>
        <taxon>Magnoliopsida</taxon>
        <taxon>Liliopsida</taxon>
        <taxon>Poales</taxon>
        <taxon>Bromeliaceae</taxon>
        <taxon>Bromelioideae</taxon>
        <taxon>Ananas</taxon>
    </lineage>
</organism>
<sequence length="202" mass="21684">MCERLSTMGIAVNLVTYLVGTMHLPSAESANIVTDFMGTSFLLCLLGGFGTDQFDENDDKEKSQMASSSTGSSSHQHAPSLQSQCWSTYRTSGPELGLCHLLHLHAYCHLRVPLGDQEIQVQEELGKPNRPHSPSCRGCSEEEELNFLPASVSCTRTALRPPGSITRNSFGSTNLQRIGIGLALSVAGMVAAALSEGKGSQW</sequence>
<evidence type="ECO:0000313" key="3">
    <source>
        <dbReference type="EMBL" id="OAY71945.1"/>
    </source>
</evidence>
<dbReference type="InterPro" id="IPR036259">
    <property type="entry name" value="MFS_trans_sf"/>
</dbReference>
<proteinExistence type="predicted"/>
<evidence type="ECO:0000256" key="1">
    <source>
        <dbReference type="SAM" id="MobiDB-lite"/>
    </source>
</evidence>
<dbReference type="PANTHER" id="PTHR11654">
    <property type="entry name" value="OLIGOPEPTIDE TRANSPORTER-RELATED"/>
    <property type="match status" value="1"/>
</dbReference>
<feature type="region of interest" description="Disordered" evidence="1">
    <location>
        <begin position="55"/>
        <end position="79"/>
    </location>
</feature>
<dbReference type="EMBL" id="LSRQ01003303">
    <property type="protein sequence ID" value="OAY71945.1"/>
    <property type="molecule type" value="Genomic_DNA"/>
</dbReference>
<gene>
    <name evidence="3" type="ORF">ACMD2_25725</name>
</gene>
<keyword evidence="2" id="KW-0732">Signal</keyword>
<dbReference type="Gene3D" id="1.20.1250.20">
    <property type="entry name" value="MFS general substrate transporter like domains"/>
    <property type="match status" value="1"/>
</dbReference>
<feature type="compositionally biased region" description="Low complexity" evidence="1">
    <location>
        <begin position="64"/>
        <end position="79"/>
    </location>
</feature>
<evidence type="ECO:0000313" key="4">
    <source>
        <dbReference type="Proteomes" id="UP000092600"/>
    </source>
</evidence>
<feature type="chain" id="PRO_5008285668" evidence="2">
    <location>
        <begin position="30"/>
        <end position="202"/>
    </location>
</feature>
<dbReference type="STRING" id="4615.A0A199V506"/>
<name>A0A199V506_ANACO</name>